<dbReference type="FunFam" id="3.30.160.60:FF:000894">
    <property type="entry name" value="Uncharacterized protein, isoform C"/>
    <property type="match status" value="1"/>
</dbReference>
<dbReference type="InterPro" id="IPR013087">
    <property type="entry name" value="Znf_C2H2_type"/>
</dbReference>
<evidence type="ECO:0000259" key="7">
    <source>
        <dbReference type="PROSITE" id="PS50157"/>
    </source>
</evidence>
<dbReference type="EMBL" id="BGZK01000343">
    <property type="protein sequence ID" value="GBP38057.1"/>
    <property type="molecule type" value="Genomic_DNA"/>
</dbReference>
<reference evidence="8 9" key="1">
    <citation type="journal article" date="2019" name="Commun. Biol.">
        <title>The bagworm genome reveals a unique fibroin gene that provides high tensile strength.</title>
        <authorList>
            <person name="Kono N."/>
            <person name="Nakamura H."/>
            <person name="Ohtoshi R."/>
            <person name="Tomita M."/>
            <person name="Numata K."/>
            <person name="Arakawa K."/>
        </authorList>
    </citation>
    <scope>NUCLEOTIDE SEQUENCE [LARGE SCALE GENOMIC DNA]</scope>
</reference>
<protein>
    <submittedName>
        <fullName evidence="8">Zinc finger protein 91</fullName>
    </submittedName>
</protein>
<dbReference type="OrthoDB" id="6417347at2759"/>
<feature type="region of interest" description="Disordered" evidence="6">
    <location>
        <begin position="1250"/>
        <end position="1275"/>
    </location>
</feature>
<dbReference type="FunFam" id="3.30.160.60:FF:000446">
    <property type="entry name" value="Zinc finger protein"/>
    <property type="match status" value="1"/>
</dbReference>
<dbReference type="Gene3D" id="3.30.160.60">
    <property type="entry name" value="Classic Zinc Finger"/>
    <property type="match status" value="7"/>
</dbReference>
<dbReference type="GO" id="GO:0008270">
    <property type="term" value="F:zinc ion binding"/>
    <property type="evidence" value="ECO:0007669"/>
    <property type="project" value="UniProtKB-KW"/>
</dbReference>
<dbReference type="Proteomes" id="UP000299102">
    <property type="component" value="Unassembled WGS sequence"/>
</dbReference>
<dbReference type="STRING" id="151549.A0A4C1VIE5"/>
<evidence type="ECO:0000256" key="2">
    <source>
        <dbReference type="ARBA" id="ARBA00022737"/>
    </source>
</evidence>
<feature type="compositionally biased region" description="Basic and acidic residues" evidence="6">
    <location>
        <begin position="1320"/>
        <end position="1331"/>
    </location>
</feature>
<evidence type="ECO:0000256" key="6">
    <source>
        <dbReference type="SAM" id="MobiDB-lite"/>
    </source>
</evidence>
<feature type="domain" description="C2H2-type" evidence="7">
    <location>
        <begin position="1057"/>
        <end position="1084"/>
    </location>
</feature>
<feature type="compositionally biased region" description="Basic and acidic residues" evidence="6">
    <location>
        <begin position="1253"/>
        <end position="1275"/>
    </location>
</feature>
<gene>
    <name evidence="8" type="primary">ZNF91</name>
    <name evidence="8" type="ORF">EVAR_95183_1</name>
</gene>
<keyword evidence="9" id="KW-1185">Reference proteome</keyword>
<feature type="compositionally biased region" description="Polar residues" evidence="6">
    <location>
        <begin position="311"/>
        <end position="321"/>
    </location>
</feature>
<dbReference type="GO" id="GO:0005634">
    <property type="term" value="C:nucleus"/>
    <property type="evidence" value="ECO:0007669"/>
    <property type="project" value="UniProtKB-ARBA"/>
</dbReference>
<keyword evidence="3 5" id="KW-0863">Zinc-finger</keyword>
<feature type="domain" description="C2H2-type" evidence="7">
    <location>
        <begin position="759"/>
        <end position="781"/>
    </location>
</feature>
<feature type="domain" description="C2H2-type" evidence="7">
    <location>
        <begin position="1224"/>
        <end position="1251"/>
    </location>
</feature>
<evidence type="ECO:0000256" key="5">
    <source>
        <dbReference type="PROSITE-ProRule" id="PRU00042"/>
    </source>
</evidence>
<evidence type="ECO:0000256" key="1">
    <source>
        <dbReference type="ARBA" id="ARBA00022723"/>
    </source>
</evidence>
<evidence type="ECO:0000313" key="9">
    <source>
        <dbReference type="Proteomes" id="UP000299102"/>
    </source>
</evidence>
<comment type="caution">
    <text evidence="8">The sequence shown here is derived from an EMBL/GenBank/DDBJ whole genome shotgun (WGS) entry which is preliminary data.</text>
</comment>
<feature type="domain" description="C2H2-type" evidence="7">
    <location>
        <begin position="1196"/>
        <end position="1223"/>
    </location>
</feature>
<dbReference type="PANTHER" id="PTHR24379">
    <property type="entry name" value="KRAB AND ZINC FINGER DOMAIN-CONTAINING"/>
    <property type="match status" value="1"/>
</dbReference>
<organism evidence="8 9">
    <name type="scientific">Eumeta variegata</name>
    <name type="common">Bagworm moth</name>
    <name type="synonym">Eumeta japonica</name>
    <dbReference type="NCBI Taxonomy" id="151549"/>
    <lineage>
        <taxon>Eukaryota</taxon>
        <taxon>Metazoa</taxon>
        <taxon>Ecdysozoa</taxon>
        <taxon>Arthropoda</taxon>
        <taxon>Hexapoda</taxon>
        <taxon>Insecta</taxon>
        <taxon>Pterygota</taxon>
        <taxon>Neoptera</taxon>
        <taxon>Endopterygota</taxon>
        <taxon>Lepidoptera</taxon>
        <taxon>Glossata</taxon>
        <taxon>Ditrysia</taxon>
        <taxon>Tineoidea</taxon>
        <taxon>Psychidae</taxon>
        <taxon>Oiketicinae</taxon>
        <taxon>Eumeta</taxon>
    </lineage>
</organism>
<feature type="region of interest" description="Disordered" evidence="6">
    <location>
        <begin position="305"/>
        <end position="331"/>
    </location>
</feature>
<name>A0A4C1VIE5_EUMVA</name>
<accession>A0A4C1VIE5</accession>
<dbReference type="PROSITE" id="PS50157">
    <property type="entry name" value="ZINC_FINGER_C2H2_2"/>
    <property type="match status" value="6"/>
</dbReference>
<dbReference type="PROSITE" id="PS00028">
    <property type="entry name" value="ZINC_FINGER_C2H2_1"/>
    <property type="match status" value="9"/>
</dbReference>
<feature type="domain" description="C2H2-type" evidence="7">
    <location>
        <begin position="557"/>
        <end position="584"/>
    </location>
</feature>
<dbReference type="PANTHER" id="PTHR24379:SF121">
    <property type="entry name" value="C2H2-TYPE DOMAIN-CONTAINING PROTEIN"/>
    <property type="match status" value="1"/>
</dbReference>
<dbReference type="SUPFAM" id="SSF57667">
    <property type="entry name" value="beta-beta-alpha zinc fingers"/>
    <property type="match status" value="4"/>
</dbReference>
<evidence type="ECO:0000313" key="8">
    <source>
        <dbReference type="EMBL" id="GBP38057.1"/>
    </source>
</evidence>
<dbReference type="InterPro" id="IPR036236">
    <property type="entry name" value="Znf_C2H2_sf"/>
</dbReference>
<feature type="region of interest" description="Disordered" evidence="6">
    <location>
        <begin position="1310"/>
        <end position="1331"/>
    </location>
</feature>
<proteinExistence type="predicted"/>
<feature type="domain" description="C2H2-type" evidence="7">
    <location>
        <begin position="942"/>
        <end position="964"/>
    </location>
</feature>
<dbReference type="SMART" id="SM00355">
    <property type="entry name" value="ZnF_C2H2"/>
    <property type="match status" value="20"/>
</dbReference>
<sequence>MKDKLQGGVCAARNIEDVPKIGPTTFDDGSKECKCLNTEVVYFEKYIVNIIYGVINENPKIYSTAHVITSPVQPHEILCRTVDIGQHYVELTEMSNSGNESNDAMTNTPVQKGTVPADPENTNQQTFMIAEETESQKTTRKRPIPHLIPLNASTPNQNTKPSIEPALKRFKDMLMNGTSDADSNPKIDNLPADVSLIPIKSSTTVKEQAPKKKNESFFDKLKERLLAETGAEGSLVCKNCGFQSKCLSEHSVHEKNCTSHSCRITANTPMTSVSSTRCQNCRHRCKSSADLYVHMKTCGVNTKAELEQMPETKSQDSTETATQDRESEPHPMENVVFVWNNIGQDQDKYDTPLDISINDDSTLPVQNRPYDPNNVDALHDSESDNLSPTQIVGKKVFKCPHCPFWASTASRFHVHIVGHLNKKPFECSLCKYKSNWRWDITKHIKLKSARDPQHNDAKVIMTDETGRRNYSKYNKFLAILSLDEQGQSFHYLDQSAVSLDPSMDIDESPNENKVNDVANCYMSMQPLNLQMPQSTEDTASSENRGYGDSRKAKKTLWKCKKCNYKDSSKEALLEHVRKHSKQSDGMKKNELSKDPGDLCYRCGHCQQLSNWKHVIQRHCRLKHDGVIKVIATERPKQDSSMGLNETNDFCPKCPFKTNEKKQLLAHMQQHTPSPQSIFKCYFCQYFVKTESELLQHLILHGITDPEDYVAKAMGCKSPIPEPPTSSKRHKCTECPYETNSKSQYMYHEQFHRLPADTPYKCQECNYSVSKRHLLHQHMRVHGIVPQKKEQEQESLPVPAVKIEPKTEPTDVNDTPYVWVSAKNEFHKMYKCRYCSYVNSQKCKIPNHEKIHFILFENSDITVYKCLECKFTCNNAAKLTEHSKTHGEIYGRIYCSVELDVPDDIQIAKLRKLLEEEKKVIIEALNNKEDTSFKNNDEEKILYFCQKCPARFFVESELRIHDKFHETSFANKCKSCVFSVPIESQLAAHTYVHSDEYQDKTKMLKIIHDIHPEHKEPKLQLIHCFRTSDITWVVSSLDKTDDIEDNKGLINCKGVTNYACKQCPAKFFKGSALNYHLNLHGGNGAHKCKKCNYSANNIGNLAKHELLHETAEKNTCDYESSEDIDYKNIPLSGTDLFQRKTEAQKRVMTEKDKLVKPNDHFPPVLQADPQFGYLMHGNPAFIYPTYLKNGRQKEKRYKCHKCPSAFEKREQYKIHLSLHGSKQRYKCELCDYSVKYYANYVQHMRKHQMNAEAQAERKKGNDYFDSESHERVHEDNSDNIKLAIKTIPKGTPKSDFQQFSISDQQTLRLLQRRRSTSVPKETGHSESPIKDKQKDRKIHMCGFCPYTNQRRDALDNHFHRHKEFDSDATANHKCCHCDFSVVQSHFLREHLKTHFNIQKALQPQCFAKNEGVIITMMTMNEPDTSTEISILESENKNDPYYETSDKVFVNISTGDIVVT</sequence>
<evidence type="ECO:0000256" key="3">
    <source>
        <dbReference type="ARBA" id="ARBA00022771"/>
    </source>
</evidence>
<keyword evidence="1" id="KW-0479">Metal-binding</keyword>
<keyword evidence="2" id="KW-0677">Repeat</keyword>
<feature type="compositionally biased region" description="Basic and acidic residues" evidence="6">
    <location>
        <begin position="322"/>
        <end position="331"/>
    </location>
</feature>
<keyword evidence="4" id="KW-0862">Zinc</keyword>
<evidence type="ECO:0000256" key="4">
    <source>
        <dbReference type="ARBA" id="ARBA00022833"/>
    </source>
</evidence>